<reference evidence="1 2" key="1">
    <citation type="submission" date="2020-05" db="EMBL/GenBank/DDBJ databases">
        <title>Complete genome sequence of of a novel Thermoleptolyngbya strain isolated from hot springs of Ganzi, Sichuan China.</title>
        <authorList>
            <person name="Tang J."/>
            <person name="Daroch M."/>
            <person name="Li L."/>
            <person name="Waleron K."/>
            <person name="Waleron M."/>
            <person name="Waleron M."/>
        </authorList>
    </citation>
    <scope>NUCLEOTIDE SEQUENCE [LARGE SCALE GENOMIC DNA]</scope>
    <source>
        <strain evidence="1 2">PKUAC-SCTA183</strain>
    </source>
</reference>
<dbReference type="Pfam" id="PF08848">
    <property type="entry name" value="DUF1818"/>
    <property type="match status" value="1"/>
</dbReference>
<dbReference type="EMBL" id="CP053661">
    <property type="protein sequence ID" value="QKD83106.1"/>
    <property type="molecule type" value="Genomic_DNA"/>
</dbReference>
<protein>
    <submittedName>
        <fullName evidence="1">DUF1818 family protein</fullName>
    </submittedName>
</protein>
<accession>A0A6M8BFP1</accession>
<dbReference type="Gene3D" id="2.30.31.10">
    <property type="entry name" value="Transcriptional Coactivator Pc4, Chain A"/>
    <property type="match status" value="1"/>
</dbReference>
<dbReference type="InterPro" id="IPR014947">
    <property type="entry name" value="DUF1818"/>
</dbReference>
<dbReference type="SUPFAM" id="SSF54447">
    <property type="entry name" value="ssDNA-binding transcriptional regulator domain"/>
    <property type="match status" value="1"/>
</dbReference>
<dbReference type="GO" id="GO:0003677">
    <property type="term" value="F:DNA binding"/>
    <property type="evidence" value="ECO:0007669"/>
    <property type="project" value="InterPro"/>
</dbReference>
<dbReference type="Proteomes" id="UP000505210">
    <property type="component" value="Chromosome"/>
</dbReference>
<dbReference type="RefSeq" id="WP_172356532.1">
    <property type="nucleotide sequence ID" value="NZ_CP053661.1"/>
</dbReference>
<keyword evidence="2" id="KW-1185">Reference proteome</keyword>
<sequence length="121" mass="13546">MPRTLKRGPGWQIGWDEDAPEFVGLVGGDDWALELTAAELEDFCRLAGQLAETMSQMTAELMEEERIACELESDRLWLEVEGFPQSYSLRMILLTGRRAEMGWNAAAVPGLIQAAQSLRVF</sequence>
<name>A0A6M8BFP1_9CYAN</name>
<dbReference type="AlphaFoldDB" id="A0A6M8BFP1"/>
<dbReference type="KEGG" id="theu:HPC62_13715"/>
<organism evidence="1 2">
    <name type="scientific">Thermoleptolyngbya sichuanensis A183</name>
    <dbReference type="NCBI Taxonomy" id="2737172"/>
    <lineage>
        <taxon>Bacteria</taxon>
        <taxon>Bacillati</taxon>
        <taxon>Cyanobacteriota</taxon>
        <taxon>Cyanophyceae</taxon>
        <taxon>Oculatellales</taxon>
        <taxon>Oculatellaceae</taxon>
        <taxon>Thermoleptolyngbya</taxon>
        <taxon>Thermoleptolyngbya sichuanensis</taxon>
    </lineage>
</organism>
<dbReference type="GO" id="GO:0006355">
    <property type="term" value="P:regulation of DNA-templated transcription"/>
    <property type="evidence" value="ECO:0007669"/>
    <property type="project" value="InterPro"/>
</dbReference>
<evidence type="ECO:0000313" key="1">
    <source>
        <dbReference type="EMBL" id="QKD83106.1"/>
    </source>
</evidence>
<gene>
    <name evidence="1" type="ORF">HPC62_13715</name>
</gene>
<dbReference type="InterPro" id="IPR009044">
    <property type="entry name" value="ssDNA-bd_transcriptional_reg"/>
</dbReference>
<evidence type="ECO:0000313" key="2">
    <source>
        <dbReference type="Proteomes" id="UP000505210"/>
    </source>
</evidence>
<proteinExistence type="predicted"/>